<dbReference type="EC" id="2.7.13.3" evidence="9"/>
<evidence type="ECO:0000256" key="4">
    <source>
        <dbReference type="ARBA" id="ARBA00022679"/>
    </source>
</evidence>
<keyword evidence="7" id="KW-0812">Transmembrane</keyword>
<dbReference type="InterPro" id="IPR050640">
    <property type="entry name" value="Bact_2-comp_sensor_kinase"/>
</dbReference>
<keyword evidence="7" id="KW-1133">Transmembrane helix</keyword>
<comment type="subcellular location">
    <subcellularLocation>
        <location evidence="1">Cell membrane</location>
        <topology evidence="1">Multi-pass membrane protein</topology>
    </subcellularLocation>
</comment>
<proteinExistence type="predicted"/>
<dbReference type="Gene3D" id="3.30.565.10">
    <property type="entry name" value="Histidine kinase-like ATPase, C-terminal domain"/>
    <property type="match status" value="1"/>
</dbReference>
<dbReference type="GO" id="GO:0004673">
    <property type="term" value="F:protein histidine kinase activity"/>
    <property type="evidence" value="ECO:0007669"/>
    <property type="project" value="UniProtKB-EC"/>
</dbReference>
<dbReference type="InterPro" id="IPR010559">
    <property type="entry name" value="Sig_transdc_His_kin_internal"/>
</dbReference>
<dbReference type="CDD" id="cd06225">
    <property type="entry name" value="HAMP"/>
    <property type="match status" value="1"/>
</dbReference>
<evidence type="ECO:0000256" key="1">
    <source>
        <dbReference type="ARBA" id="ARBA00004651"/>
    </source>
</evidence>
<evidence type="ECO:0000256" key="7">
    <source>
        <dbReference type="SAM" id="Phobius"/>
    </source>
</evidence>
<evidence type="ECO:0000256" key="3">
    <source>
        <dbReference type="ARBA" id="ARBA00022553"/>
    </source>
</evidence>
<keyword evidence="5 9" id="KW-0418">Kinase</keyword>
<name>A0ABU7VQB5_9BACL</name>
<keyword evidence="10" id="KW-1185">Reference proteome</keyword>
<feature type="domain" description="HAMP" evidence="8">
    <location>
        <begin position="198"/>
        <end position="251"/>
    </location>
</feature>
<sequence length="493" mass="56423">MSIRQKLILFLPLLVLVMSSVSFFLFESGQTVQQSYHLMIKRILLYKEVSYEVGENMRSMNRFIMQMDEESLPEVTRHLNAVKRLRSDLDEMEMIGESDLPLVNYRNIIDTFLEQSEGMIEQIEFQDSNTMAGQYIDAEQTQRFIREEAQELVDLELENYKPIYEEMMYASGKLNKLGILLVITAAAFSILLAMWLSESITGPIRRLVATAKQISKGRMDKKAPESDRNDEISILCRAFNGMLDNIQRLMAENIQSLERDRLVKELELKTLQSQINPHFLFNTLNSISKLAYIEGAEKTSDLAVSVSRLLRYNLQKLDQAVTLREEVAHAGEYMSIQKARFRDRIVFMTEINEEVLDGMIPCLTLQPIMENAFVHGIEEMEEGAVLKLSIGKGEDGTVDIEIRDNGVGMSADKVEMLLQSIQEEAPRFAGNGQSTGLGTHNVFKRLHLFFEGRQKIEIDSKEGAGTVVRFKLPYCNKPLYRGENPYVQLADRR</sequence>
<evidence type="ECO:0000313" key="9">
    <source>
        <dbReference type="EMBL" id="MEF2965493.1"/>
    </source>
</evidence>
<gene>
    <name evidence="9" type="ORF">V3851_06570</name>
</gene>
<dbReference type="RefSeq" id="WP_331845722.1">
    <property type="nucleotide sequence ID" value="NZ_JAZHPZ010000002.1"/>
</dbReference>
<keyword evidence="3" id="KW-0597">Phosphoprotein</keyword>
<dbReference type="PANTHER" id="PTHR34220:SF7">
    <property type="entry name" value="SENSOR HISTIDINE KINASE YPDA"/>
    <property type="match status" value="1"/>
</dbReference>
<dbReference type="SMART" id="SM00387">
    <property type="entry name" value="HATPase_c"/>
    <property type="match status" value="1"/>
</dbReference>
<evidence type="ECO:0000256" key="6">
    <source>
        <dbReference type="ARBA" id="ARBA00023136"/>
    </source>
</evidence>
<dbReference type="PROSITE" id="PS50885">
    <property type="entry name" value="HAMP"/>
    <property type="match status" value="1"/>
</dbReference>
<dbReference type="Gene3D" id="6.10.340.10">
    <property type="match status" value="1"/>
</dbReference>
<reference evidence="9 10" key="1">
    <citation type="submission" date="2024-02" db="EMBL/GenBank/DDBJ databases">
        <title>A nitrogen-fixing paenibacillus bacterium.</title>
        <authorList>
            <person name="Zhang W.L."/>
            <person name="Chen S.F."/>
        </authorList>
    </citation>
    <scope>NUCLEOTIDE SEQUENCE [LARGE SCALE GENOMIC DNA]</scope>
    <source>
        <strain evidence="9 10">M1</strain>
    </source>
</reference>
<evidence type="ECO:0000313" key="10">
    <source>
        <dbReference type="Proteomes" id="UP001306950"/>
    </source>
</evidence>
<evidence type="ECO:0000256" key="2">
    <source>
        <dbReference type="ARBA" id="ARBA00022475"/>
    </source>
</evidence>
<dbReference type="PANTHER" id="PTHR34220">
    <property type="entry name" value="SENSOR HISTIDINE KINASE YPDA"/>
    <property type="match status" value="1"/>
</dbReference>
<dbReference type="InterPro" id="IPR003594">
    <property type="entry name" value="HATPase_dom"/>
</dbReference>
<keyword evidence="6 7" id="KW-0472">Membrane</keyword>
<evidence type="ECO:0000256" key="5">
    <source>
        <dbReference type="ARBA" id="ARBA00022777"/>
    </source>
</evidence>
<keyword evidence="4 9" id="KW-0808">Transferase</keyword>
<protein>
    <submittedName>
        <fullName evidence="9">Sensor histidine kinase</fullName>
        <ecNumber evidence="9">2.7.13.3</ecNumber>
    </submittedName>
</protein>
<dbReference type="SUPFAM" id="SSF55874">
    <property type="entry name" value="ATPase domain of HSP90 chaperone/DNA topoisomerase II/histidine kinase"/>
    <property type="match status" value="1"/>
</dbReference>
<dbReference type="Proteomes" id="UP001306950">
    <property type="component" value="Unassembled WGS sequence"/>
</dbReference>
<evidence type="ECO:0000259" key="8">
    <source>
        <dbReference type="PROSITE" id="PS50885"/>
    </source>
</evidence>
<keyword evidence="2" id="KW-1003">Cell membrane</keyword>
<dbReference type="InterPro" id="IPR036890">
    <property type="entry name" value="HATPase_C_sf"/>
</dbReference>
<dbReference type="EMBL" id="JAZHPZ010000002">
    <property type="protein sequence ID" value="MEF2965493.1"/>
    <property type="molecule type" value="Genomic_DNA"/>
</dbReference>
<dbReference type="Pfam" id="PF00672">
    <property type="entry name" value="HAMP"/>
    <property type="match status" value="1"/>
</dbReference>
<dbReference type="SMART" id="SM00304">
    <property type="entry name" value="HAMP"/>
    <property type="match status" value="1"/>
</dbReference>
<organism evidence="9 10">
    <name type="scientific">Paenibacillus haidiansis</name>
    <dbReference type="NCBI Taxonomy" id="1574488"/>
    <lineage>
        <taxon>Bacteria</taxon>
        <taxon>Bacillati</taxon>
        <taxon>Bacillota</taxon>
        <taxon>Bacilli</taxon>
        <taxon>Bacillales</taxon>
        <taxon>Paenibacillaceae</taxon>
        <taxon>Paenibacillus</taxon>
    </lineage>
</organism>
<dbReference type="SUPFAM" id="SSF158472">
    <property type="entry name" value="HAMP domain-like"/>
    <property type="match status" value="1"/>
</dbReference>
<comment type="caution">
    <text evidence="9">The sequence shown here is derived from an EMBL/GenBank/DDBJ whole genome shotgun (WGS) entry which is preliminary data.</text>
</comment>
<dbReference type="Pfam" id="PF02518">
    <property type="entry name" value="HATPase_c"/>
    <property type="match status" value="1"/>
</dbReference>
<dbReference type="Pfam" id="PF06580">
    <property type="entry name" value="His_kinase"/>
    <property type="match status" value="1"/>
</dbReference>
<accession>A0ABU7VQB5</accession>
<dbReference type="InterPro" id="IPR003660">
    <property type="entry name" value="HAMP_dom"/>
</dbReference>
<feature type="transmembrane region" description="Helical" evidence="7">
    <location>
        <begin position="177"/>
        <end position="196"/>
    </location>
</feature>